<evidence type="ECO:0000256" key="9">
    <source>
        <dbReference type="ARBA" id="ARBA00022857"/>
    </source>
</evidence>
<comment type="catalytic activity">
    <reaction evidence="12">
        <text>5-amino-6-(5-phospho-D-ribitylamino)uracil + NADP(+) = 5-amino-6-(5-phospho-D-ribosylamino)uracil + NADPH + H(+)</text>
        <dbReference type="Rhea" id="RHEA:17845"/>
        <dbReference type="ChEBI" id="CHEBI:15378"/>
        <dbReference type="ChEBI" id="CHEBI:57783"/>
        <dbReference type="ChEBI" id="CHEBI:58349"/>
        <dbReference type="ChEBI" id="CHEBI:58421"/>
        <dbReference type="ChEBI" id="CHEBI:58453"/>
        <dbReference type="EC" id="1.1.1.193"/>
    </reaction>
</comment>
<evidence type="ECO:0000256" key="6">
    <source>
        <dbReference type="ARBA" id="ARBA00022619"/>
    </source>
</evidence>
<feature type="binding site" evidence="14">
    <location>
        <position position="213"/>
    </location>
    <ligand>
        <name>NADP(+)</name>
        <dbReference type="ChEBI" id="CHEBI:58349"/>
    </ligand>
</feature>
<dbReference type="SUPFAM" id="SSF53927">
    <property type="entry name" value="Cytidine deaminase-like"/>
    <property type="match status" value="1"/>
</dbReference>
<feature type="binding site" evidence="15">
    <location>
        <position position="92"/>
    </location>
    <ligand>
        <name>Zn(2+)</name>
        <dbReference type="ChEBI" id="CHEBI:29105"/>
        <note>catalytic</note>
    </ligand>
</feature>
<feature type="binding site" evidence="14">
    <location>
        <position position="183"/>
    </location>
    <ligand>
        <name>substrate</name>
    </ligand>
</feature>
<dbReference type="Gene3D" id="3.40.430.10">
    <property type="entry name" value="Dihydrofolate Reductase, subunit A"/>
    <property type="match status" value="1"/>
</dbReference>
<evidence type="ECO:0000256" key="7">
    <source>
        <dbReference type="ARBA" id="ARBA00022723"/>
    </source>
</evidence>
<dbReference type="PROSITE" id="PS00903">
    <property type="entry name" value="CYT_DCMP_DEAMINASES_1"/>
    <property type="match status" value="1"/>
</dbReference>
<keyword evidence="6 12" id="KW-0686">Riboflavin biosynthesis</keyword>
<comment type="caution">
    <text evidence="17">The sequence shown here is derived from an EMBL/GenBank/DDBJ whole genome shotgun (WGS) entry which is preliminary data.</text>
</comment>
<comment type="cofactor">
    <cofactor evidence="12 15">
        <name>Zn(2+)</name>
        <dbReference type="ChEBI" id="CHEBI:29105"/>
    </cofactor>
    <text evidence="12 15">Binds 1 zinc ion.</text>
</comment>
<dbReference type="PANTHER" id="PTHR38011">
    <property type="entry name" value="DIHYDROFOLATE REDUCTASE FAMILY PROTEIN (AFU_ORTHOLOGUE AFUA_8G06820)"/>
    <property type="match status" value="1"/>
</dbReference>
<evidence type="ECO:0000256" key="12">
    <source>
        <dbReference type="PIRNR" id="PIRNR006769"/>
    </source>
</evidence>
<dbReference type="Pfam" id="PF00383">
    <property type="entry name" value="dCMP_cyt_deam_1"/>
    <property type="match status" value="1"/>
</dbReference>
<comment type="catalytic activity">
    <reaction evidence="12">
        <text>2,5-diamino-6-hydroxy-4-(5-phosphoribosylamino)-pyrimidine + H2O + H(+) = 5-amino-6-(5-phospho-D-ribosylamino)uracil + NH4(+)</text>
        <dbReference type="Rhea" id="RHEA:21868"/>
        <dbReference type="ChEBI" id="CHEBI:15377"/>
        <dbReference type="ChEBI" id="CHEBI:15378"/>
        <dbReference type="ChEBI" id="CHEBI:28938"/>
        <dbReference type="ChEBI" id="CHEBI:58453"/>
        <dbReference type="ChEBI" id="CHEBI:58614"/>
        <dbReference type="EC" id="3.5.4.26"/>
    </reaction>
</comment>
<feature type="binding site" evidence="14">
    <location>
        <position position="235"/>
    </location>
    <ligand>
        <name>NADP(+)</name>
        <dbReference type="ChEBI" id="CHEBI:58349"/>
    </ligand>
</feature>
<feature type="binding site" evidence="15">
    <location>
        <position position="58"/>
    </location>
    <ligand>
        <name>Zn(2+)</name>
        <dbReference type="ChEBI" id="CHEBI:29105"/>
        <note>catalytic</note>
    </ligand>
</feature>
<keyword evidence="8 12" id="KW-0862">Zinc</keyword>
<dbReference type="PIRSF" id="PIRSF006769">
    <property type="entry name" value="RibD"/>
    <property type="match status" value="1"/>
</dbReference>
<comment type="pathway">
    <text evidence="2 12">Cofactor biosynthesis; riboflavin biosynthesis; 5-amino-6-(D-ribitylamino)uracil from GTP: step 2/4.</text>
</comment>
<evidence type="ECO:0000256" key="13">
    <source>
        <dbReference type="PIRSR" id="PIRSR006769-1"/>
    </source>
</evidence>
<evidence type="ECO:0000256" key="11">
    <source>
        <dbReference type="ARBA" id="ARBA00023268"/>
    </source>
</evidence>
<feature type="binding site" evidence="14">
    <location>
        <position position="217"/>
    </location>
    <ligand>
        <name>substrate</name>
    </ligand>
</feature>
<evidence type="ECO:0000256" key="4">
    <source>
        <dbReference type="ARBA" id="ARBA00005259"/>
    </source>
</evidence>
<feature type="active site" description="Proton donor" evidence="13">
    <location>
        <position position="60"/>
    </location>
</feature>
<keyword evidence="10 12" id="KW-0560">Oxidoreductase</keyword>
<dbReference type="AlphaFoldDB" id="A0A538TJ99"/>
<dbReference type="NCBIfam" id="TIGR00326">
    <property type="entry name" value="eubact_ribD"/>
    <property type="match status" value="1"/>
</dbReference>
<comment type="similarity">
    <text evidence="4 12">In the N-terminal section; belongs to the cytidine and deoxycytidylate deaminase family.</text>
</comment>
<evidence type="ECO:0000256" key="2">
    <source>
        <dbReference type="ARBA" id="ARBA00004882"/>
    </source>
</evidence>
<feature type="binding site" evidence="14">
    <location>
        <position position="162"/>
    </location>
    <ligand>
        <name>NADP(+)</name>
        <dbReference type="ChEBI" id="CHEBI:58349"/>
    </ligand>
</feature>
<sequence>MRRIEAEDHDEARFMRRALRLAERGRGHVSPNPVVGALVVHHGNVVGEGWHRACGAPHAEAMALERAGRRARGATLYVTLEPCGHYGRTPPCVNAILSAGVRRCCVALKDPHAIVNGRGVRRLRAAGVRVELGLCAELARRVLGGYWMLHTRGRPRVTLKLASSLDGRIAPAGGFARRGRERWLTGPRARLEAHRLRAVSDVVVVGSGTAASDDPRLTPRGVGALRAPLRVVCDTHLRLPLTLKLFGAPLASGTVVACGPRASRRRQAALESRGVRVWRLRATRAGVSPRALLERLGREGFYDVLVEGGARLAASWTEAGVVDRIALFAAPRLLGAAGLSWSPRVAAGWRGRVVEHRILGSDAFSLVEGEA</sequence>
<protein>
    <recommendedName>
        <fullName evidence="12">Riboflavin biosynthesis protein RibD</fullName>
    </recommendedName>
    <domain>
        <recommendedName>
            <fullName evidence="12">Diaminohydroxyphosphoribosylaminopyrimidine deaminase</fullName>
            <shortName evidence="12">DRAP deaminase</shortName>
            <ecNumber evidence="12">3.5.4.26</ecNumber>
        </recommendedName>
        <alternativeName>
            <fullName evidence="12">Riboflavin-specific deaminase</fullName>
        </alternativeName>
    </domain>
    <domain>
        <recommendedName>
            <fullName evidence="12">5-amino-6-(5-phosphoribosylamino)uracil reductase</fullName>
            <ecNumber evidence="12">1.1.1.193</ecNumber>
        </recommendedName>
        <alternativeName>
            <fullName evidence="12">HTP reductase</fullName>
        </alternativeName>
    </domain>
</protein>
<feature type="binding site" evidence="14">
    <location>
        <position position="209"/>
    </location>
    <ligand>
        <name>NADP(+)</name>
        <dbReference type="ChEBI" id="CHEBI:58349"/>
    </ligand>
</feature>
<dbReference type="InterPro" id="IPR016192">
    <property type="entry name" value="APOBEC/CMP_deaminase_Zn-bd"/>
</dbReference>
<gene>
    <name evidence="17" type="primary">ribD</name>
    <name evidence="17" type="ORF">E6K78_10245</name>
</gene>
<comment type="pathway">
    <text evidence="3 12">Cofactor biosynthesis; riboflavin biosynthesis; 5-amino-6-(D-ribitylamino)uracil from GTP: step 3/4.</text>
</comment>
<reference evidence="17 18" key="1">
    <citation type="journal article" date="2019" name="Nat. Microbiol.">
        <title>Mediterranean grassland soil C-N compound turnover is dependent on rainfall and depth, and is mediated by genomically divergent microorganisms.</title>
        <authorList>
            <person name="Diamond S."/>
            <person name="Andeer P.F."/>
            <person name="Li Z."/>
            <person name="Crits-Christoph A."/>
            <person name="Burstein D."/>
            <person name="Anantharaman K."/>
            <person name="Lane K.R."/>
            <person name="Thomas B.C."/>
            <person name="Pan C."/>
            <person name="Northen T.R."/>
            <person name="Banfield J.F."/>
        </authorList>
    </citation>
    <scope>NUCLEOTIDE SEQUENCE [LARGE SCALE GENOMIC DNA]</scope>
    <source>
        <strain evidence="17">WS_8</strain>
    </source>
</reference>
<dbReference type="CDD" id="cd01284">
    <property type="entry name" value="Riboflavin_deaminase-reductase"/>
    <property type="match status" value="1"/>
</dbReference>
<organism evidence="17 18">
    <name type="scientific">Eiseniibacteriota bacterium</name>
    <dbReference type="NCBI Taxonomy" id="2212470"/>
    <lineage>
        <taxon>Bacteria</taxon>
        <taxon>Candidatus Eiseniibacteriota</taxon>
    </lineage>
</organism>
<dbReference type="InterPro" id="IPR002734">
    <property type="entry name" value="RibDG_C"/>
</dbReference>
<evidence type="ECO:0000256" key="14">
    <source>
        <dbReference type="PIRSR" id="PIRSR006769-2"/>
    </source>
</evidence>
<keyword evidence="11" id="KW-0511">Multifunctional enzyme</keyword>
<dbReference type="GO" id="GO:0008835">
    <property type="term" value="F:diaminohydroxyphosphoribosylaminopyrimidine deaminase activity"/>
    <property type="evidence" value="ECO:0007669"/>
    <property type="project" value="UniProtKB-EC"/>
</dbReference>
<evidence type="ECO:0000313" key="17">
    <source>
        <dbReference type="EMBL" id="TMQ63691.1"/>
    </source>
</evidence>
<proteinExistence type="inferred from homology"/>
<dbReference type="Gene3D" id="3.40.140.10">
    <property type="entry name" value="Cytidine Deaminase, domain 2"/>
    <property type="match status" value="1"/>
</dbReference>
<evidence type="ECO:0000313" key="18">
    <source>
        <dbReference type="Proteomes" id="UP000316609"/>
    </source>
</evidence>
<evidence type="ECO:0000256" key="10">
    <source>
        <dbReference type="ARBA" id="ARBA00023002"/>
    </source>
</evidence>
<dbReference type="EC" id="3.5.4.26" evidence="12"/>
<dbReference type="PROSITE" id="PS51747">
    <property type="entry name" value="CYT_DCMP_DEAMINASES_2"/>
    <property type="match status" value="1"/>
</dbReference>
<dbReference type="GO" id="GO:0008270">
    <property type="term" value="F:zinc ion binding"/>
    <property type="evidence" value="ECO:0007669"/>
    <property type="project" value="InterPro"/>
</dbReference>
<evidence type="ECO:0000256" key="5">
    <source>
        <dbReference type="ARBA" id="ARBA00007417"/>
    </source>
</evidence>
<evidence type="ECO:0000256" key="3">
    <source>
        <dbReference type="ARBA" id="ARBA00004910"/>
    </source>
</evidence>
<dbReference type="EC" id="1.1.1.193" evidence="12"/>
<feature type="binding site" evidence="14">
    <location>
        <begin position="309"/>
        <end position="315"/>
    </location>
    <ligand>
        <name>NADP(+)</name>
        <dbReference type="ChEBI" id="CHEBI:58349"/>
    </ligand>
</feature>
<feature type="binding site" evidence="15">
    <location>
        <position position="83"/>
    </location>
    <ligand>
        <name>Zn(2+)</name>
        <dbReference type="ChEBI" id="CHEBI:29105"/>
        <note>catalytic</note>
    </ligand>
</feature>
<dbReference type="InterPro" id="IPR024072">
    <property type="entry name" value="DHFR-like_dom_sf"/>
</dbReference>
<dbReference type="SUPFAM" id="SSF53597">
    <property type="entry name" value="Dihydrofolate reductase-like"/>
    <property type="match status" value="1"/>
</dbReference>
<evidence type="ECO:0000256" key="1">
    <source>
        <dbReference type="ARBA" id="ARBA00002151"/>
    </source>
</evidence>
<dbReference type="GO" id="GO:0008703">
    <property type="term" value="F:5-amino-6-(5-phosphoribosylamino)uracil reductase activity"/>
    <property type="evidence" value="ECO:0007669"/>
    <property type="project" value="UniProtKB-EC"/>
</dbReference>
<feature type="binding site" evidence="14">
    <location>
        <position position="220"/>
    </location>
    <ligand>
        <name>substrate</name>
    </ligand>
</feature>
<keyword evidence="9 12" id="KW-0521">NADP</keyword>
<dbReference type="UniPathway" id="UPA00275">
    <property type="reaction ID" value="UER00401"/>
</dbReference>
<evidence type="ECO:0000259" key="16">
    <source>
        <dbReference type="PROSITE" id="PS51747"/>
    </source>
</evidence>
<comment type="similarity">
    <text evidence="5 12">In the C-terminal section; belongs to the HTP reductase family.</text>
</comment>
<feature type="binding site" evidence="14">
    <location>
        <position position="197"/>
    </location>
    <ligand>
        <name>substrate</name>
    </ligand>
</feature>
<keyword evidence="7 12" id="KW-0479">Metal-binding</keyword>
<evidence type="ECO:0000256" key="8">
    <source>
        <dbReference type="ARBA" id="ARBA00022833"/>
    </source>
</evidence>
<dbReference type="Pfam" id="PF01872">
    <property type="entry name" value="RibD_C"/>
    <property type="match status" value="1"/>
</dbReference>
<name>A0A538TJ99_UNCEI</name>
<dbReference type="InterPro" id="IPR002125">
    <property type="entry name" value="CMP_dCMP_dom"/>
</dbReference>
<feature type="binding site" evidence="14">
    <location>
        <position position="307"/>
    </location>
    <ligand>
        <name>substrate</name>
    </ligand>
</feature>
<dbReference type="EMBL" id="VBOY01000102">
    <property type="protein sequence ID" value="TMQ63691.1"/>
    <property type="molecule type" value="Genomic_DNA"/>
</dbReference>
<keyword evidence="12 17" id="KW-0378">Hydrolase</keyword>
<dbReference type="GO" id="GO:0009231">
    <property type="term" value="P:riboflavin biosynthetic process"/>
    <property type="evidence" value="ECO:0007669"/>
    <property type="project" value="UniProtKB-UniPathway"/>
</dbReference>
<dbReference type="InterPro" id="IPR004794">
    <property type="entry name" value="Eubact_RibD"/>
</dbReference>
<dbReference type="Proteomes" id="UP000316609">
    <property type="component" value="Unassembled WGS sequence"/>
</dbReference>
<comment type="function">
    <text evidence="1 12">Converts 2,5-diamino-6-(ribosylamino)-4(3h)-pyrimidinone 5'-phosphate into 5-amino-6-(ribosylamino)-2,4(1h,3h)-pyrimidinedione 5'-phosphate.</text>
</comment>
<evidence type="ECO:0000256" key="15">
    <source>
        <dbReference type="PIRSR" id="PIRSR006769-3"/>
    </source>
</evidence>
<feature type="domain" description="CMP/dCMP-type deaminase" evidence="16">
    <location>
        <begin position="9"/>
        <end position="131"/>
    </location>
</feature>
<dbReference type="PANTHER" id="PTHR38011:SF7">
    <property type="entry name" value="2,5-DIAMINO-6-RIBOSYLAMINO-4(3H)-PYRIMIDINONE 5'-PHOSPHATE REDUCTASE"/>
    <property type="match status" value="1"/>
</dbReference>
<dbReference type="InterPro" id="IPR016193">
    <property type="entry name" value="Cytidine_deaminase-like"/>
</dbReference>
<accession>A0A538TJ99</accession>
<dbReference type="InterPro" id="IPR050765">
    <property type="entry name" value="Riboflavin_Biosynth_HTPR"/>
</dbReference>